<sequence length="126" mass="13573">MHESYGARRQSPALIFTAGISSMVDEGMDQRANQIRGLDQATKGSAKLSVPDRFVASARAYSQGAAMEFAAATHAMISHVGVDRCRTVVSFQEMWNQMPHVKARSSVRRVVPGRGGIGSVDGHNSL</sequence>
<name>A0A9Q0H630_9MAGN</name>
<dbReference type="AlphaFoldDB" id="A0A9Q0H630"/>
<evidence type="ECO:0000313" key="1">
    <source>
        <dbReference type="EMBL" id="KAJ4960591.1"/>
    </source>
</evidence>
<protein>
    <submittedName>
        <fullName evidence="1">Uncharacterized protein</fullName>
    </submittedName>
</protein>
<keyword evidence="2" id="KW-1185">Reference proteome</keyword>
<gene>
    <name evidence="1" type="ORF">NE237_020501</name>
</gene>
<comment type="caution">
    <text evidence="1">The sequence shown here is derived from an EMBL/GenBank/DDBJ whole genome shotgun (WGS) entry which is preliminary data.</text>
</comment>
<dbReference type="Proteomes" id="UP001141806">
    <property type="component" value="Unassembled WGS sequence"/>
</dbReference>
<organism evidence="1 2">
    <name type="scientific">Protea cynaroides</name>
    <dbReference type="NCBI Taxonomy" id="273540"/>
    <lineage>
        <taxon>Eukaryota</taxon>
        <taxon>Viridiplantae</taxon>
        <taxon>Streptophyta</taxon>
        <taxon>Embryophyta</taxon>
        <taxon>Tracheophyta</taxon>
        <taxon>Spermatophyta</taxon>
        <taxon>Magnoliopsida</taxon>
        <taxon>Proteales</taxon>
        <taxon>Proteaceae</taxon>
        <taxon>Protea</taxon>
    </lineage>
</organism>
<dbReference type="EMBL" id="JAMYWD010000009">
    <property type="protein sequence ID" value="KAJ4960591.1"/>
    <property type="molecule type" value="Genomic_DNA"/>
</dbReference>
<proteinExistence type="predicted"/>
<evidence type="ECO:0000313" key="2">
    <source>
        <dbReference type="Proteomes" id="UP001141806"/>
    </source>
</evidence>
<reference evidence="1" key="1">
    <citation type="journal article" date="2023" name="Plant J.">
        <title>The genome of the king protea, Protea cynaroides.</title>
        <authorList>
            <person name="Chang J."/>
            <person name="Duong T.A."/>
            <person name="Schoeman C."/>
            <person name="Ma X."/>
            <person name="Roodt D."/>
            <person name="Barker N."/>
            <person name="Li Z."/>
            <person name="Van de Peer Y."/>
            <person name="Mizrachi E."/>
        </authorList>
    </citation>
    <scope>NUCLEOTIDE SEQUENCE</scope>
    <source>
        <tissue evidence="1">Young leaves</tissue>
    </source>
</reference>
<accession>A0A9Q0H630</accession>